<evidence type="ECO:0000256" key="1">
    <source>
        <dbReference type="SAM" id="Phobius"/>
    </source>
</evidence>
<reference evidence="2 3" key="1">
    <citation type="submission" date="2015-01" db="EMBL/GenBank/DDBJ databases">
        <title>Genome of allotetraploid Gossypium barbadense reveals genomic plasticity and fiber elongation in cotton evolution.</title>
        <authorList>
            <person name="Chen X."/>
            <person name="Liu X."/>
            <person name="Zhao B."/>
            <person name="Zheng H."/>
            <person name="Hu Y."/>
            <person name="Lu G."/>
            <person name="Yang C."/>
            <person name="Chen J."/>
            <person name="Shan C."/>
            <person name="Zhang L."/>
            <person name="Zhou Y."/>
            <person name="Wang L."/>
            <person name="Guo W."/>
            <person name="Bai Y."/>
            <person name="Ruan J."/>
            <person name="Shangguan X."/>
            <person name="Mao Y."/>
            <person name="Jiang J."/>
            <person name="Zhu Y."/>
            <person name="Lei J."/>
            <person name="Kang H."/>
            <person name="Chen S."/>
            <person name="He X."/>
            <person name="Wang R."/>
            <person name="Wang Y."/>
            <person name="Chen J."/>
            <person name="Wang L."/>
            <person name="Yu S."/>
            <person name="Wang B."/>
            <person name="Wei J."/>
            <person name="Song S."/>
            <person name="Lu X."/>
            <person name="Gao Z."/>
            <person name="Gu W."/>
            <person name="Deng X."/>
            <person name="Ma D."/>
            <person name="Wang S."/>
            <person name="Liang W."/>
            <person name="Fang L."/>
            <person name="Cai C."/>
            <person name="Zhu X."/>
            <person name="Zhou B."/>
            <person name="Zhang Y."/>
            <person name="Chen Z."/>
            <person name="Xu S."/>
            <person name="Zhu R."/>
            <person name="Wang S."/>
            <person name="Zhang T."/>
            <person name="Zhao G."/>
        </authorList>
    </citation>
    <scope>NUCLEOTIDE SEQUENCE [LARGE SCALE GENOMIC DNA]</scope>
    <source>
        <strain evidence="3">cv. Xinhai21</strain>
        <tissue evidence="2">Leaf</tissue>
    </source>
</reference>
<dbReference type="Proteomes" id="UP000239757">
    <property type="component" value="Unassembled WGS sequence"/>
</dbReference>
<evidence type="ECO:0000313" key="2">
    <source>
        <dbReference type="EMBL" id="PPR98259.1"/>
    </source>
</evidence>
<keyword evidence="1" id="KW-0472">Membrane</keyword>
<sequence length="69" mass="7953">MSHGRGDLSYPVFWGNHVLLQHGHIAWLCLFPCLATTLGTPLEIYQRKQEKQDPIIDLNHMSNESTDYD</sequence>
<feature type="transmembrane region" description="Helical" evidence="1">
    <location>
        <begin position="25"/>
        <end position="45"/>
    </location>
</feature>
<keyword evidence="1" id="KW-1133">Transmembrane helix</keyword>
<dbReference type="EMBL" id="KZ665678">
    <property type="protein sequence ID" value="PPR98259.1"/>
    <property type="molecule type" value="Genomic_DNA"/>
</dbReference>
<accession>A0A2P5X4P7</accession>
<proteinExistence type="predicted"/>
<keyword evidence="1" id="KW-0812">Transmembrane</keyword>
<evidence type="ECO:0000313" key="3">
    <source>
        <dbReference type="Proteomes" id="UP000239757"/>
    </source>
</evidence>
<gene>
    <name evidence="2" type="ORF">GOBAR_AA22407</name>
</gene>
<organism evidence="2 3">
    <name type="scientific">Gossypium barbadense</name>
    <name type="common">Sea Island cotton</name>
    <name type="synonym">Hibiscus barbadensis</name>
    <dbReference type="NCBI Taxonomy" id="3634"/>
    <lineage>
        <taxon>Eukaryota</taxon>
        <taxon>Viridiplantae</taxon>
        <taxon>Streptophyta</taxon>
        <taxon>Embryophyta</taxon>
        <taxon>Tracheophyta</taxon>
        <taxon>Spermatophyta</taxon>
        <taxon>Magnoliopsida</taxon>
        <taxon>eudicotyledons</taxon>
        <taxon>Gunneridae</taxon>
        <taxon>Pentapetalae</taxon>
        <taxon>rosids</taxon>
        <taxon>malvids</taxon>
        <taxon>Malvales</taxon>
        <taxon>Malvaceae</taxon>
        <taxon>Malvoideae</taxon>
        <taxon>Gossypium</taxon>
    </lineage>
</organism>
<protein>
    <submittedName>
        <fullName evidence="2">Uncharacterized protein</fullName>
    </submittedName>
</protein>
<dbReference type="AlphaFoldDB" id="A0A2P5X4P7"/>
<name>A0A2P5X4P7_GOSBA</name>